<dbReference type="FunFam" id="3.40.50.1860:FF:000001">
    <property type="entry name" value="Glutamate racemase"/>
    <property type="match status" value="1"/>
</dbReference>
<proteinExistence type="inferred from homology"/>
<feature type="binding site" evidence="7">
    <location>
        <begin position="203"/>
        <end position="204"/>
    </location>
    <ligand>
        <name>substrate</name>
    </ligand>
</feature>
<protein>
    <recommendedName>
        <fullName evidence="2 7">Glutamate racemase</fullName>
        <ecNumber evidence="2 7">5.1.1.3</ecNumber>
    </recommendedName>
</protein>
<keyword evidence="5 7" id="KW-0413">Isomerase</keyword>
<dbReference type="GO" id="GO:0008881">
    <property type="term" value="F:glutamate racemase activity"/>
    <property type="evidence" value="ECO:0007669"/>
    <property type="project" value="UniProtKB-UniRule"/>
</dbReference>
<dbReference type="InterPro" id="IPR001920">
    <property type="entry name" value="Asp/Glu_race"/>
</dbReference>
<dbReference type="NCBIfam" id="TIGR00067">
    <property type="entry name" value="glut_race"/>
    <property type="match status" value="1"/>
</dbReference>
<dbReference type="InterPro" id="IPR033134">
    <property type="entry name" value="Asp/Glu_racemase_AS_2"/>
</dbReference>
<feature type="binding site" evidence="7">
    <location>
        <begin position="92"/>
        <end position="93"/>
    </location>
    <ligand>
        <name>substrate</name>
    </ligand>
</feature>
<organism evidence="8 9">
    <name type="scientific">bacterium (Candidatus Ratteibacteria) CG15_BIG_FIL_POST_REV_8_21_14_020_41_12</name>
    <dbReference type="NCBI Taxonomy" id="2014291"/>
    <lineage>
        <taxon>Bacteria</taxon>
        <taxon>Candidatus Ratteibacteria</taxon>
    </lineage>
</organism>
<feature type="binding site" evidence="7">
    <location>
        <begin position="28"/>
        <end position="29"/>
    </location>
    <ligand>
        <name>substrate</name>
    </ligand>
</feature>
<dbReference type="GO" id="GO:0009252">
    <property type="term" value="P:peptidoglycan biosynthetic process"/>
    <property type="evidence" value="ECO:0007669"/>
    <property type="project" value="UniProtKB-UniRule"/>
</dbReference>
<comment type="similarity">
    <text evidence="7">Belongs to the aspartate/glutamate racemases family.</text>
</comment>
<feature type="active site" description="Proton donor/acceptor" evidence="7">
    <location>
        <position position="202"/>
    </location>
</feature>
<dbReference type="PANTHER" id="PTHR21198">
    <property type="entry name" value="GLUTAMATE RACEMASE"/>
    <property type="match status" value="1"/>
</dbReference>
<dbReference type="HAMAP" id="MF_00258">
    <property type="entry name" value="Glu_racemase"/>
    <property type="match status" value="1"/>
</dbReference>
<dbReference type="Proteomes" id="UP000230025">
    <property type="component" value="Unassembled WGS sequence"/>
</dbReference>
<dbReference type="PROSITE" id="PS00924">
    <property type="entry name" value="ASP_GLU_RACEMASE_2"/>
    <property type="match status" value="1"/>
</dbReference>
<feature type="active site" description="Proton donor/acceptor" evidence="7">
    <location>
        <position position="91"/>
    </location>
</feature>
<evidence type="ECO:0000313" key="9">
    <source>
        <dbReference type="Proteomes" id="UP000230025"/>
    </source>
</evidence>
<dbReference type="UniPathway" id="UPA00219"/>
<keyword evidence="4 7" id="KW-0573">Peptidoglycan synthesis</keyword>
<name>A0A2M7GXE7_9BACT</name>
<evidence type="ECO:0000256" key="5">
    <source>
        <dbReference type="ARBA" id="ARBA00023235"/>
    </source>
</evidence>
<dbReference type="EC" id="5.1.1.3" evidence="2 7"/>
<evidence type="ECO:0000256" key="4">
    <source>
        <dbReference type="ARBA" id="ARBA00022984"/>
    </source>
</evidence>
<evidence type="ECO:0000256" key="6">
    <source>
        <dbReference type="ARBA" id="ARBA00023316"/>
    </source>
</evidence>
<sequence>MSEKLLPKQFINLSSVISRSNSPIGIFDSGIGGLTVVKQFLACLPEEKIVYFGDTARVPYGSKSKATVIKFALQNLRFLLQFDPKLIVVACNTISALALPLLRKETSLPVIGVLEPAVAKALEITRNQRIGIIGTIATIRSKAYFHLIYRRRREISFFARACPLFVVLVEENWLKGKIVEDICHYYLKELKKNKVDTLILGCTHYPLLKKIIRKEMGRKVSLVDSAEEVVRMSKEILKEGKLLVSRTKPAGHHFFFSDEVPNFRKISRQFLGRDFKAKIIQVDQNV</sequence>
<dbReference type="Gene3D" id="3.40.50.1860">
    <property type="match status" value="2"/>
</dbReference>
<comment type="pathway">
    <text evidence="7">Cell wall biogenesis; peptidoglycan biosynthesis.</text>
</comment>
<dbReference type="Pfam" id="PF01177">
    <property type="entry name" value="Asp_Glu_race"/>
    <property type="match status" value="1"/>
</dbReference>
<dbReference type="EMBL" id="PFFY01000286">
    <property type="protein sequence ID" value="PIW32354.1"/>
    <property type="molecule type" value="Genomic_DNA"/>
</dbReference>
<dbReference type="InterPro" id="IPR004391">
    <property type="entry name" value="Glu_race"/>
</dbReference>
<comment type="caution">
    <text evidence="8">The sequence shown here is derived from an EMBL/GenBank/DDBJ whole genome shotgun (WGS) entry which is preliminary data.</text>
</comment>
<dbReference type="GO" id="GO:0008360">
    <property type="term" value="P:regulation of cell shape"/>
    <property type="evidence" value="ECO:0007669"/>
    <property type="project" value="UniProtKB-KW"/>
</dbReference>
<dbReference type="PANTHER" id="PTHR21198:SF2">
    <property type="entry name" value="GLUTAMATE RACEMASE"/>
    <property type="match status" value="1"/>
</dbReference>
<reference evidence="9" key="1">
    <citation type="submission" date="2017-09" db="EMBL/GenBank/DDBJ databases">
        <title>Depth-based differentiation of microbial function through sediment-hosted aquifers and enrichment of novel symbionts in the deep terrestrial subsurface.</title>
        <authorList>
            <person name="Probst A.J."/>
            <person name="Ladd B."/>
            <person name="Jarett J.K."/>
            <person name="Geller-Mcgrath D.E."/>
            <person name="Sieber C.M.K."/>
            <person name="Emerson J.B."/>
            <person name="Anantharaman K."/>
            <person name="Thomas B.C."/>
            <person name="Malmstrom R."/>
            <person name="Stieglmeier M."/>
            <person name="Klingl A."/>
            <person name="Woyke T."/>
            <person name="Ryan C.M."/>
            <person name="Banfield J.F."/>
        </authorList>
    </citation>
    <scope>NUCLEOTIDE SEQUENCE [LARGE SCALE GENOMIC DNA]</scope>
</reference>
<feature type="binding site" evidence="7">
    <location>
        <begin position="60"/>
        <end position="61"/>
    </location>
    <ligand>
        <name>substrate</name>
    </ligand>
</feature>
<accession>A0A2M7GXE7</accession>
<evidence type="ECO:0000256" key="1">
    <source>
        <dbReference type="ARBA" id="ARBA00001602"/>
    </source>
</evidence>
<keyword evidence="6 7" id="KW-0961">Cell wall biogenesis/degradation</keyword>
<comment type="catalytic activity">
    <reaction evidence="1 7">
        <text>L-glutamate = D-glutamate</text>
        <dbReference type="Rhea" id="RHEA:12813"/>
        <dbReference type="ChEBI" id="CHEBI:29985"/>
        <dbReference type="ChEBI" id="CHEBI:29986"/>
        <dbReference type="EC" id="5.1.1.3"/>
    </reaction>
</comment>
<keyword evidence="3 7" id="KW-0133">Cell shape</keyword>
<dbReference type="GO" id="GO:0071555">
    <property type="term" value="P:cell wall organization"/>
    <property type="evidence" value="ECO:0007669"/>
    <property type="project" value="UniProtKB-KW"/>
</dbReference>
<dbReference type="SUPFAM" id="SSF53681">
    <property type="entry name" value="Aspartate/glutamate racemase"/>
    <property type="match status" value="2"/>
</dbReference>
<evidence type="ECO:0000256" key="3">
    <source>
        <dbReference type="ARBA" id="ARBA00022960"/>
    </source>
</evidence>
<evidence type="ECO:0000256" key="2">
    <source>
        <dbReference type="ARBA" id="ARBA00013090"/>
    </source>
</evidence>
<dbReference type="AlphaFoldDB" id="A0A2M7GXE7"/>
<gene>
    <name evidence="7" type="primary">murI</name>
    <name evidence="8" type="ORF">COW28_06160</name>
</gene>
<comment type="function">
    <text evidence="7">Provides the (R)-glutamate required for cell wall biosynthesis.</text>
</comment>
<dbReference type="InterPro" id="IPR015942">
    <property type="entry name" value="Asp/Glu/hydantoin_racemase"/>
</dbReference>
<evidence type="ECO:0000256" key="7">
    <source>
        <dbReference type="HAMAP-Rule" id="MF_00258"/>
    </source>
</evidence>
<evidence type="ECO:0000313" key="8">
    <source>
        <dbReference type="EMBL" id="PIW32354.1"/>
    </source>
</evidence>